<feature type="binding site" evidence="6">
    <location>
        <position position="56"/>
    </location>
    <ligand>
        <name>ATP</name>
        <dbReference type="ChEBI" id="CHEBI:30616"/>
    </ligand>
</feature>
<keyword evidence="13" id="KW-1185">Reference proteome</keyword>
<dbReference type="KEGG" id="chu:CHU_1414"/>
<evidence type="ECO:0000256" key="5">
    <source>
        <dbReference type="ARBA" id="ARBA00022840"/>
    </source>
</evidence>
<evidence type="ECO:0000256" key="1">
    <source>
        <dbReference type="ARBA" id="ARBA00022553"/>
    </source>
</evidence>
<feature type="domain" description="Polyphosphate kinase N-terminal" evidence="9">
    <location>
        <begin position="18"/>
        <end position="123"/>
    </location>
</feature>
<feature type="binding site" evidence="6">
    <location>
        <position position="581"/>
    </location>
    <ligand>
        <name>ATP</name>
        <dbReference type="ChEBI" id="CHEBI:30616"/>
    </ligand>
</feature>
<dbReference type="Proteomes" id="UP000001822">
    <property type="component" value="Chromosome"/>
</dbReference>
<evidence type="ECO:0000313" key="13">
    <source>
        <dbReference type="Proteomes" id="UP000001822"/>
    </source>
</evidence>
<keyword evidence="1 6" id="KW-0597">Phosphoprotein</keyword>
<dbReference type="SMR" id="A0A6N4SQW2"/>
<name>A0A6N4SQW2_CYTH3</name>
<comment type="PTM">
    <text evidence="6 7">An intermediate of this reaction is the autophosphorylated ppk in which a phosphate is covalently linked to a histidine residue through a N-P bond.</text>
</comment>
<comment type="function">
    <text evidence="6 7">Catalyzes the reversible transfer of the terminal phosphate of ATP to form a long-chain polyphosphate (polyP).</text>
</comment>
<evidence type="ECO:0000259" key="9">
    <source>
        <dbReference type="Pfam" id="PF13089"/>
    </source>
</evidence>
<sequence length="709" mass="82420">MVIKDSINAKGTQVSTNYISRDLSWIKFNYRVLDQSKNEQRNIFDRLKFLAITSSNLDEFFQIRVGSLYNYLDYDRERIDYSGLREIAFKKVLFQELQDFCKDQLAVFTDQLKPEFEKNDFTIVSKEDELSKEENETVKTYFKKTIFPMLTPMTYDNHHSFPIMMNKLLVFGVVTINRNIIGEQRRLTLIQLPTNIPRFFEIERDDKILFIPIQEIVRWNIFKLFRNVEILSVNLFRITRNGDFSVEESDDIDEAFIDEIKKKIKTRKTARVVRIEVEEHYSSWMMKILLGRYHIDESNIFITPTLMDFTCLWQIVNHPEFKNYQNKLSPPVQPLALAVPTGDESFNLLKYLQKNDVLLHHPFNDFKYVLELLEQAAEDSGVLAIKITIYRLAKHSRITNALLKAAENGKHVSVLFEVTARFDEENNIKEAQRLQKAGCFVIYGFNKYKTHTKLMLIVRKNSNESITRYVHMSSGNYNEDTARLYTDISLLSTNEVYAQDISEFFNVITGHSEPGDYQNIITAPGDMRRKLIELIDHEAENARNGKSSGIVIKINSLQDKDAIDALYVASQAGVPIKLIVRGMCCLRPGKEGLSENISVRSIVGDLLEHNRLYYFHNEGDPKVYGGSADMMVRSFDRRIESLFLIEDKLSKQIALEILNLNLLDNVNSYTLTSDDVYVKNIPTQGEPIVNVHKDFYYLDKKKVLKVKLF</sequence>
<dbReference type="HAMAP" id="MF_00347">
    <property type="entry name" value="Polyphosphate_kinase"/>
    <property type="match status" value="1"/>
</dbReference>
<dbReference type="GO" id="GO:0005524">
    <property type="term" value="F:ATP binding"/>
    <property type="evidence" value="ECO:0007669"/>
    <property type="project" value="UniProtKB-KW"/>
</dbReference>
<dbReference type="SUPFAM" id="SSF143724">
    <property type="entry name" value="PHP14-like"/>
    <property type="match status" value="1"/>
</dbReference>
<dbReference type="GO" id="GO:0046872">
    <property type="term" value="F:metal ion binding"/>
    <property type="evidence" value="ECO:0007669"/>
    <property type="project" value="UniProtKB-KW"/>
</dbReference>
<evidence type="ECO:0000259" key="10">
    <source>
        <dbReference type="Pfam" id="PF13090"/>
    </source>
</evidence>
<dbReference type="Pfam" id="PF13089">
    <property type="entry name" value="PP_kinase_N"/>
    <property type="match status" value="1"/>
</dbReference>
<keyword evidence="6" id="KW-0479">Metal-binding</keyword>
<feature type="binding site" evidence="6">
    <location>
        <position position="391"/>
    </location>
    <ligand>
        <name>Mg(2+)</name>
        <dbReference type="ChEBI" id="CHEBI:18420"/>
    </ligand>
</feature>
<dbReference type="EC" id="2.7.4.1" evidence="6 7"/>
<evidence type="ECO:0000256" key="4">
    <source>
        <dbReference type="ARBA" id="ARBA00022777"/>
    </source>
</evidence>
<evidence type="ECO:0000313" key="12">
    <source>
        <dbReference type="EMBL" id="ABG58685.1"/>
    </source>
</evidence>
<evidence type="ECO:0000256" key="6">
    <source>
        <dbReference type="HAMAP-Rule" id="MF_00347"/>
    </source>
</evidence>
<dbReference type="SUPFAM" id="SSF56024">
    <property type="entry name" value="Phospholipase D/nuclease"/>
    <property type="match status" value="2"/>
</dbReference>
<dbReference type="Pfam" id="PF02503">
    <property type="entry name" value="PP_kinase"/>
    <property type="match status" value="1"/>
</dbReference>
<dbReference type="PANTHER" id="PTHR30218:SF0">
    <property type="entry name" value="POLYPHOSPHATE KINASE"/>
    <property type="match status" value="1"/>
</dbReference>
<dbReference type="NCBIfam" id="NF003917">
    <property type="entry name" value="PRK05443.1-1"/>
    <property type="match status" value="1"/>
</dbReference>
<feature type="domain" description="Polyphosphate kinase C-terminal" evidence="11">
    <location>
        <begin position="348"/>
        <end position="513"/>
    </location>
</feature>
<dbReference type="InterPro" id="IPR025200">
    <property type="entry name" value="PPK_C_dom2"/>
</dbReference>
<dbReference type="InterPro" id="IPR025198">
    <property type="entry name" value="PPK_N_dom"/>
</dbReference>
<feature type="domain" description="Polyphosphate kinase middle" evidence="8">
    <location>
        <begin position="134"/>
        <end position="315"/>
    </location>
</feature>
<evidence type="ECO:0000259" key="11">
    <source>
        <dbReference type="Pfam" id="PF17941"/>
    </source>
</evidence>
<dbReference type="GO" id="GO:0006799">
    <property type="term" value="P:polyphosphate biosynthetic process"/>
    <property type="evidence" value="ECO:0007669"/>
    <property type="project" value="UniProtKB-UniRule"/>
</dbReference>
<proteinExistence type="inferred from homology"/>
<dbReference type="RefSeq" id="WP_011584800.1">
    <property type="nucleotide sequence ID" value="NC_008255.1"/>
</dbReference>
<feature type="active site" description="Phosphohistidine intermediate" evidence="6">
    <location>
        <position position="451"/>
    </location>
</feature>
<dbReference type="Gene3D" id="1.20.58.310">
    <property type="entry name" value="Polyphosphate kinase N-terminal domain"/>
    <property type="match status" value="1"/>
</dbReference>
<dbReference type="NCBIfam" id="TIGR03705">
    <property type="entry name" value="poly_P_kin"/>
    <property type="match status" value="1"/>
</dbReference>
<protein>
    <recommendedName>
        <fullName evidence="6 7">Polyphosphate kinase</fullName>
        <ecNumber evidence="6 7">2.7.4.1</ecNumber>
    </recommendedName>
    <alternativeName>
        <fullName evidence="6">ATP-polyphosphate phosphotransferase</fullName>
    </alternativeName>
    <alternativeName>
        <fullName evidence="6">Polyphosphoric acid kinase</fullName>
    </alternativeName>
</protein>
<dbReference type="Gene3D" id="3.30.1840.10">
    <property type="entry name" value="Polyphosphate kinase middle domain"/>
    <property type="match status" value="1"/>
</dbReference>
<feature type="domain" description="Polyphosphate kinase C-terminal" evidence="10">
    <location>
        <begin position="521"/>
        <end position="680"/>
    </location>
</feature>
<reference evidence="12 13" key="1">
    <citation type="journal article" date="2007" name="Appl. Environ. Microbiol.">
        <title>Genome sequence of the cellulolytic gliding bacterium Cytophaga hutchinsonii.</title>
        <authorList>
            <person name="Xie G."/>
            <person name="Bruce D.C."/>
            <person name="Challacombe J.F."/>
            <person name="Chertkov O."/>
            <person name="Detter J.C."/>
            <person name="Gilna P."/>
            <person name="Han C.S."/>
            <person name="Lucas S."/>
            <person name="Misra M."/>
            <person name="Myers G.L."/>
            <person name="Richardson P."/>
            <person name="Tapia R."/>
            <person name="Thayer N."/>
            <person name="Thompson L.S."/>
            <person name="Brettin T.S."/>
            <person name="Henrissat B."/>
            <person name="Wilson D.B."/>
            <person name="McBride M.J."/>
        </authorList>
    </citation>
    <scope>NUCLEOTIDE SEQUENCE [LARGE SCALE GENOMIC DNA]</scope>
    <source>
        <strain evidence="13">ATCC 33406 / DSM 1761 / CIP 103989 / NBRC 15051 / NCIMB 9469 / D465</strain>
    </source>
</reference>
<dbReference type="PANTHER" id="PTHR30218">
    <property type="entry name" value="POLYPHOSPHATE KINASE"/>
    <property type="match status" value="1"/>
</dbReference>
<feature type="binding site" evidence="6">
    <location>
        <position position="609"/>
    </location>
    <ligand>
        <name>ATP</name>
        <dbReference type="ChEBI" id="CHEBI:30616"/>
    </ligand>
</feature>
<dbReference type="InterPro" id="IPR036830">
    <property type="entry name" value="PP_kinase_middle_dom_sf"/>
</dbReference>
<dbReference type="Pfam" id="PF13090">
    <property type="entry name" value="PP_kinase_C"/>
    <property type="match status" value="1"/>
</dbReference>
<comment type="catalytic activity">
    <reaction evidence="6 7">
        <text>[phosphate](n) + ATP = [phosphate](n+1) + ADP</text>
        <dbReference type="Rhea" id="RHEA:19573"/>
        <dbReference type="Rhea" id="RHEA-COMP:9859"/>
        <dbReference type="Rhea" id="RHEA-COMP:14280"/>
        <dbReference type="ChEBI" id="CHEBI:16838"/>
        <dbReference type="ChEBI" id="CHEBI:30616"/>
        <dbReference type="ChEBI" id="CHEBI:456216"/>
        <dbReference type="EC" id="2.7.4.1"/>
    </reaction>
</comment>
<dbReference type="SUPFAM" id="SSF140356">
    <property type="entry name" value="PPK N-terminal domain-like"/>
    <property type="match status" value="1"/>
</dbReference>
<keyword evidence="4 6" id="KW-0418">Kinase</keyword>
<keyword evidence="5 6" id="KW-0067">ATP-binding</keyword>
<evidence type="ECO:0000256" key="3">
    <source>
        <dbReference type="ARBA" id="ARBA00022741"/>
    </source>
</evidence>
<dbReference type="NCBIfam" id="NF003921">
    <property type="entry name" value="PRK05443.2-2"/>
    <property type="match status" value="1"/>
</dbReference>
<feature type="binding site" evidence="6">
    <location>
        <position position="421"/>
    </location>
    <ligand>
        <name>Mg(2+)</name>
        <dbReference type="ChEBI" id="CHEBI:18420"/>
    </ligand>
</feature>
<dbReference type="Pfam" id="PF17941">
    <property type="entry name" value="PP_kinase_C_1"/>
    <property type="match status" value="1"/>
</dbReference>
<dbReference type="GO" id="GO:0008976">
    <property type="term" value="F:polyphosphate kinase activity"/>
    <property type="evidence" value="ECO:0007669"/>
    <property type="project" value="UniProtKB-UniRule"/>
</dbReference>
<comment type="similarity">
    <text evidence="6 7">Belongs to the polyphosphate kinase 1 (PPK1) family.</text>
</comment>
<keyword evidence="3 6" id="KW-0547">Nucleotide-binding</keyword>
<dbReference type="InterPro" id="IPR041108">
    <property type="entry name" value="PP_kinase_C_1"/>
</dbReference>
<feature type="binding site" evidence="6">
    <location>
        <position position="485"/>
    </location>
    <ligand>
        <name>ATP</name>
        <dbReference type="ChEBI" id="CHEBI:30616"/>
    </ligand>
</feature>
<comment type="cofactor">
    <cofactor evidence="6">
        <name>Mg(2+)</name>
        <dbReference type="ChEBI" id="CHEBI:18420"/>
    </cofactor>
</comment>
<keyword evidence="2 6" id="KW-0808">Transferase</keyword>
<dbReference type="Gene3D" id="3.30.870.10">
    <property type="entry name" value="Endonuclease Chain A"/>
    <property type="match status" value="2"/>
</dbReference>
<accession>A0A6N4SQW2</accession>
<dbReference type="EMBL" id="CP000383">
    <property type="protein sequence ID" value="ABG58685.1"/>
    <property type="molecule type" value="Genomic_DNA"/>
</dbReference>
<dbReference type="GO" id="GO:0009358">
    <property type="term" value="C:polyphosphate kinase complex"/>
    <property type="evidence" value="ECO:0007669"/>
    <property type="project" value="InterPro"/>
</dbReference>
<dbReference type="InterPro" id="IPR003414">
    <property type="entry name" value="PP_kinase"/>
</dbReference>
<evidence type="ECO:0000259" key="8">
    <source>
        <dbReference type="Pfam" id="PF02503"/>
    </source>
</evidence>
<keyword evidence="6" id="KW-0460">Magnesium</keyword>
<dbReference type="InterPro" id="IPR024953">
    <property type="entry name" value="PP_kinase_middle"/>
</dbReference>
<evidence type="ECO:0000256" key="2">
    <source>
        <dbReference type="ARBA" id="ARBA00022679"/>
    </source>
</evidence>
<dbReference type="PIRSF" id="PIRSF015589">
    <property type="entry name" value="PP_kinase"/>
    <property type="match status" value="1"/>
</dbReference>
<dbReference type="OrthoDB" id="9761456at2"/>
<dbReference type="InterPro" id="IPR036832">
    <property type="entry name" value="PPK_N_dom_sf"/>
</dbReference>
<dbReference type="AlphaFoldDB" id="A0A6N4SQW2"/>
<evidence type="ECO:0000256" key="7">
    <source>
        <dbReference type="RuleBase" id="RU003800"/>
    </source>
</evidence>
<gene>
    <name evidence="6 12" type="primary">ppk</name>
    <name evidence="12" type="ordered locus">CHU_1414</name>
</gene>
<organism evidence="12 13">
    <name type="scientific">Cytophaga hutchinsonii (strain ATCC 33406 / DSM 1761 / CIP 103989 / NBRC 15051 / NCIMB 9469 / D465)</name>
    <dbReference type="NCBI Taxonomy" id="269798"/>
    <lineage>
        <taxon>Bacteria</taxon>
        <taxon>Pseudomonadati</taxon>
        <taxon>Bacteroidota</taxon>
        <taxon>Cytophagia</taxon>
        <taxon>Cytophagales</taxon>
        <taxon>Cytophagaceae</taxon>
        <taxon>Cytophaga</taxon>
    </lineage>
</organism>